<gene>
    <name evidence="2" type="ORF">FM111_05695</name>
</gene>
<sequence length="111" mass="12163">MAGGASLVPAMTTPRRKALIDSLWYVIPLAIGVLLNGVVRPIMAERLGGEMIRRGASVRGSDTWWTFDAATRAEHPWQTGFLEMSHGAVALVTLAVIAVVFVWRCFARRRG</sequence>
<accession>A0A1R4FM60</accession>
<dbReference type="Proteomes" id="UP000195766">
    <property type="component" value="Unassembled WGS sequence"/>
</dbReference>
<keyword evidence="1" id="KW-0472">Membrane</keyword>
<evidence type="ECO:0000313" key="2">
    <source>
        <dbReference type="EMBL" id="SJM57120.1"/>
    </source>
</evidence>
<keyword evidence="1" id="KW-1133">Transmembrane helix</keyword>
<protein>
    <submittedName>
        <fullName evidence="2">Uncharacterized protein</fullName>
    </submittedName>
</protein>
<organism evidence="2 3">
    <name type="scientific">Brevundimonas diminuta 3F5N</name>
    <dbReference type="NCBI Taxonomy" id="1255603"/>
    <lineage>
        <taxon>Bacteria</taxon>
        <taxon>Pseudomonadati</taxon>
        <taxon>Pseudomonadota</taxon>
        <taxon>Alphaproteobacteria</taxon>
        <taxon>Caulobacterales</taxon>
        <taxon>Caulobacteraceae</taxon>
        <taxon>Brevundimonas</taxon>
    </lineage>
</organism>
<name>A0A1R4FM60_BREDI</name>
<proteinExistence type="predicted"/>
<reference evidence="2 3" key="1">
    <citation type="submission" date="2017-02" db="EMBL/GenBank/DDBJ databases">
        <authorList>
            <person name="Peterson S.W."/>
        </authorList>
    </citation>
    <scope>NUCLEOTIDE SEQUENCE [LARGE SCALE GENOMIC DNA]</scope>
    <source>
        <strain evidence="2 3">3F5N</strain>
    </source>
</reference>
<evidence type="ECO:0000313" key="3">
    <source>
        <dbReference type="Proteomes" id="UP000195766"/>
    </source>
</evidence>
<dbReference type="EMBL" id="FUIE01000033">
    <property type="protein sequence ID" value="SJM57120.1"/>
    <property type="molecule type" value="Genomic_DNA"/>
</dbReference>
<keyword evidence="1" id="KW-0812">Transmembrane</keyword>
<evidence type="ECO:0000256" key="1">
    <source>
        <dbReference type="SAM" id="Phobius"/>
    </source>
</evidence>
<dbReference type="AlphaFoldDB" id="A0A1R4FM60"/>
<feature type="transmembrane region" description="Helical" evidence="1">
    <location>
        <begin position="23"/>
        <end position="43"/>
    </location>
</feature>
<feature type="transmembrane region" description="Helical" evidence="1">
    <location>
        <begin position="87"/>
        <end position="106"/>
    </location>
</feature>